<dbReference type="GO" id="GO:0009279">
    <property type="term" value="C:cell outer membrane"/>
    <property type="evidence" value="ECO:0007669"/>
    <property type="project" value="UniProtKB-SubCell"/>
</dbReference>
<proteinExistence type="inferred from homology"/>
<comment type="subcellular location">
    <subcellularLocation>
        <location evidence="1">Cell outer membrane</location>
        <topology evidence="1">Multi-pass membrane protein</topology>
    </subcellularLocation>
</comment>
<dbReference type="Pfam" id="PF07715">
    <property type="entry name" value="Plug"/>
    <property type="match status" value="1"/>
</dbReference>
<feature type="chain" id="PRO_5010525466" evidence="11">
    <location>
        <begin position="25"/>
        <end position="924"/>
    </location>
</feature>
<evidence type="ECO:0000256" key="8">
    <source>
        <dbReference type="ARBA" id="ARBA00023170"/>
    </source>
</evidence>
<feature type="domain" description="TonB-dependent receptor-like beta-barrel" evidence="12">
    <location>
        <begin position="304"/>
        <end position="890"/>
    </location>
</feature>
<dbReference type="Pfam" id="PF13715">
    <property type="entry name" value="CarbopepD_reg_2"/>
    <property type="match status" value="1"/>
</dbReference>
<evidence type="ECO:0000313" key="15">
    <source>
        <dbReference type="Proteomes" id="UP000190065"/>
    </source>
</evidence>
<dbReference type="PANTHER" id="PTHR30069:SF29">
    <property type="entry name" value="HEMOGLOBIN AND HEMOGLOBIN-HAPTOGLOBIN-BINDING PROTEIN 1-RELATED"/>
    <property type="match status" value="1"/>
</dbReference>
<keyword evidence="9" id="KW-0998">Cell outer membrane</keyword>
<evidence type="ECO:0000259" key="13">
    <source>
        <dbReference type="Pfam" id="PF07715"/>
    </source>
</evidence>
<evidence type="ECO:0000256" key="3">
    <source>
        <dbReference type="ARBA" id="ARBA00022452"/>
    </source>
</evidence>
<dbReference type="GO" id="GO:0044718">
    <property type="term" value="P:siderophore transmembrane transport"/>
    <property type="evidence" value="ECO:0007669"/>
    <property type="project" value="TreeGrafter"/>
</dbReference>
<evidence type="ECO:0000313" key="14">
    <source>
        <dbReference type="EMBL" id="SJZ41726.1"/>
    </source>
</evidence>
<evidence type="ECO:0000256" key="10">
    <source>
        <dbReference type="RuleBase" id="RU003357"/>
    </source>
</evidence>
<dbReference type="GO" id="GO:0015344">
    <property type="term" value="F:siderophore uptake transmembrane transporter activity"/>
    <property type="evidence" value="ECO:0007669"/>
    <property type="project" value="TreeGrafter"/>
</dbReference>
<accession>A0A1T4KH79</accession>
<evidence type="ECO:0000256" key="7">
    <source>
        <dbReference type="ARBA" id="ARBA00023136"/>
    </source>
</evidence>
<dbReference type="eggNOG" id="COG4771">
    <property type="taxonomic scope" value="Bacteria"/>
</dbReference>
<dbReference type="SUPFAM" id="SSF49464">
    <property type="entry name" value="Carboxypeptidase regulatory domain-like"/>
    <property type="match status" value="1"/>
</dbReference>
<evidence type="ECO:0000256" key="1">
    <source>
        <dbReference type="ARBA" id="ARBA00004571"/>
    </source>
</evidence>
<protein>
    <submittedName>
        <fullName evidence="14">CarboxypepD_reg-like domain-containing protein</fullName>
    </submittedName>
</protein>
<keyword evidence="4" id="KW-0812">Transmembrane</keyword>
<dbReference type="InterPro" id="IPR037066">
    <property type="entry name" value="Plug_dom_sf"/>
</dbReference>
<dbReference type="InterPro" id="IPR039426">
    <property type="entry name" value="TonB-dep_rcpt-like"/>
</dbReference>
<dbReference type="InterPro" id="IPR036942">
    <property type="entry name" value="Beta-barrel_TonB_sf"/>
</dbReference>
<sequence length="924" mass="103153">MKQRFSLFIILFVVFSVLMNRVQAQTASNAFTVRVTVLEKGTNESVMMASCYLHPLEAYTVTNIDGKATFSKIPNGRYTLEVRYVGYEKYQMVVDVTRDLDFKISITPTSLALKEVVVTAQQKASGASTTSIIGRQAIDHLQASSLGDIMQLLPGKQMGNLDLTQQSNLQLRTLVNNNTSAFGSSIVVDGMPLSNNATMTAGGFSSAAFVGTDLRQISADNIDNVEVVRGIPSAEYGDLTSGLVIVHSKVGLTPWQFRAKVNPALQNYSLGKGFRLAQAGIMNFNFDYAKAWGDPRMKTRSYGRYTFNVGHSYNLSKQWHIDTKLRLFYANDWSGKDPDALNDGTENNNKNYSFNLTHNGRISMNRPLMRTLSYTLGGSFSQVNSKNTRIVPVSSGLLPILTAEETGYHAVPWTTSSYLATGNTQSSPANFFAKLNDSFFFNAGKTNQSFKMGVDYRVSWNSGRGYYNENDERPYTPNSDGRPRAFSSYPALHQLSFYAEDNLTWHVTKQHFIRANVGLRFTTQQPFAQVSTTALSPRLNLMYRAAKWIDLRGGIGLNSKTPSLDYLYPSPKYEDHVAANYMPVGDPAAQLLLYHTQVYQVPYSKGMKNATTTKVELGLDLRLPGNRKLSLLAYQDRTPNGFSPLFNYITYYSNVYTPTQGLVLTPGAATKVNFSNPARRDLRFMTTGEIGNENVTVNKGIEFDFDLGVINPINTTIYFNGAYAEMETWQKGRTYSSVSPSLLPATYSAYGLTPFKMVYPSDCNRNIYRQFINTLRMVTHIPRLRMVASFTGQVIWYNYSFNKVSTTNPIGYLTPDLNYHPITPDMMQGFLDLDGHYYAAAPSGHYVRLSDVVVRASDAVPSKTPITWNLSARLTKELGNIGGLSLYVNNALFYEPYLHNSTTTTLSQRNVGSFGYGVELYFNL</sequence>
<evidence type="ECO:0000256" key="11">
    <source>
        <dbReference type="SAM" id="SignalP"/>
    </source>
</evidence>
<keyword evidence="3" id="KW-1134">Transmembrane beta strand</keyword>
<keyword evidence="5 11" id="KW-0732">Signal</keyword>
<feature type="domain" description="TonB-dependent receptor plug" evidence="13">
    <location>
        <begin position="126"/>
        <end position="240"/>
    </location>
</feature>
<evidence type="ECO:0000259" key="12">
    <source>
        <dbReference type="Pfam" id="PF00593"/>
    </source>
</evidence>
<dbReference type="Proteomes" id="UP000190065">
    <property type="component" value="Unassembled WGS sequence"/>
</dbReference>
<dbReference type="Gene3D" id="2.40.170.20">
    <property type="entry name" value="TonB-dependent receptor, beta-barrel domain"/>
    <property type="match status" value="1"/>
</dbReference>
<evidence type="ECO:0000256" key="2">
    <source>
        <dbReference type="ARBA" id="ARBA00022448"/>
    </source>
</evidence>
<dbReference type="SUPFAM" id="SSF56935">
    <property type="entry name" value="Porins"/>
    <property type="match status" value="1"/>
</dbReference>
<evidence type="ECO:0000256" key="9">
    <source>
        <dbReference type="ARBA" id="ARBA00023237"/>
    </source>
</evidence>
<dbReference type="Gene3D" id="2.170.130.10">
    <property type="entry name" value="TonB-dependent receptor, plug domain"/>
    <property type="match status" value="1"/>
</dbReference>
<dbReference type="STRING" id="28136.SAMN02745202_00049"/>
<reference evidence="14 15" key="1">
    <citation type="submission" date="2017-02" db="EMBL/GenBank/DDBJ databases">
        <authorList>
            <person name="Peterson S.W."/>
        </authorList>
    </citation>
    <scope>NUCLEOTIDE SEQUENCE [LARGE SCALE GENOMIC DNA]</scope>
    <source>
        <strain evidence="14 15">ATCC 43324</strain>
    </source>
</reference>
<name>A0A1T4KH79_9BACT</name>
<keyword evidence="8" id="KW-0675">Receptor</keyword>
<evidence type="ECO:0000256" key="6">
    <source>
        <dbReference type="ARBA" id="ARBA00023077"/>
    </source>
</evidence>
<feature type="signal peptide" evidence="11">
    <location>
        <begin position="1"/>
        <end position="24"/>
    </location>
</feature>
<dbReference type="InterPro" id="IPR000531">
    <property type="entry name" value="Beta-barrel_TonB"/>
</dbReference>
<keyword evidence="2" id="KW-0813">Transport</keyword>
<dbReference type="EMBL" id="FUXK01000001">
    <property type="protein sequence ID" value="SJZ41726.1"/>
    <property type="molecule type" value="Genomic_DNA"/>
</dbReference>
<keyword evidence="6 10" id="KW-0798">TonB box</keyword>
<dbReference type="InterPro" id="IPR008969">
    <property type="entry name" value="CarboxyPept-like_regulatory"/>
</dbReference>
<gene>
    <name evidence="14" type="ORF">SAMN02745202_00049</name>
</gene>
<organism evidence="14 15">
    <name type="scientific">Segatella oulorum</name>
    <dbReference type="NCBI Taxonomy" id="28136"/>
    <lineage>
        <taxon>Bacteria</taxon>
        <taxon>Pseudomonadati</taxon>
        <taxon>Bacteroidota</taxon>
        <taxon>Bacteroidia</taxon>
        <taxon>Bacteroidales</taxon>
        <taxon>Prevotellaceae</taxon>
        <taxon>Segatella</taxon>
    </lineage>
</organism>
<keyword evidence="7 10" id="KW-0472">Membrane</keyword>
<dbReference type="Pfam" id="PF00593">
    <property type="entry name" value="TonB_dep_Rec_b-barrel"/>
    <property type="match status" value="1"/>
</dbReference>
<comment type="similarity">
    <text evidence="10">Belongs to the TonB-dependent receptor family.</text>
</comment>
<dbReference type="PANTHER" id="PTHR30069">
    <property type="entry name" value="TONB-DEPENDENT OUTER MEMBRANE RECEPTOR"/>
    <property type="match status" value="1"/>
</dbReference>
<dbReference type="AlphaFoldDB" id="A0A1T4KH79"/>
<dbReference type="InterPro" id="IPR012910">
    <property type="entry name" value="Plug_dom"/>
</dbReference>
<evidence type="ECO:0000256" key="5">
    <source>
        <dbReference type="ARBA" id="ARBA00022729"/>
    </source>
</evidence>
<dbReference type="Gene3D" id="2.60.40.1120">
    <property type="entry name" value="Carboxypeptidase-like, regulatory domain"/>
    <property type="match status" value="1"/>
</dbReference>
<evidence type="ECO:0000256" key="4">
    <source>
        <dbReference type="ARBA" id="ARBA00022692"/>
    </source>
</evidence>